<organism evidence="2 3">
    <name type="scientific">Fodinibius salinus</name>
    <dbReference type="NCBI Taxonomy" id="860790"/>
    <lineage>
        <taxon>Bacteria</taxon>
        <taxon>Pseudomonadati</taxon>
        <taxon>Balneolota</taxon>
        <taxon>Balneolia</taxon>
        <taxon>Balneolales</taxon>
        <taxon>Balneolaceae</taxon>
        <taxon>Fodinibius</taxon>
    </lineage>
</organism>
<comment type="pathway">
    <text evidence="1">Amino-sugar metabolism; 1,6-anhydro-N-acetylmuramate degradation.</text>
</comment>
<comment type="catalytic activity">
    <reaction evidence="1">
        <text>1,6-anhydro-N-acetyl-beta-muramate + ATP + H2O = N-acetyl-D-muramate 6-phosphate + ADP + H(+)</text>
        <dbReference type="Rhea" id="RHEA:24952"/>
        <dbReference type="ChEBI" id="CHEBI:15377"/>
        <dbReference type="ChEBI" id="CHEBI:15378"/>
        <dbReference type="ChEBI" id="CHEBI:30616"/>
        <dbReference type="ChEBI" id="CHEBI:58690"/>
        <dbReference type="ChEBI" id="CHEBI:58722"/>
        <dbReference type="ChEBI" id="CHEBI:456216"/>
        <dbReference type="EC" id="2.7.1.170"/>
    </reaction>
</comment>
<accession>A0A5D3YJW6</accession>
<dbReference type="AlphaFoldDB" id="A0A5D3YJW6"/>
<dbReference type="Proteomes" id="UP000324595">
    <property type="component" value="Unassembled WGS sequence"/>
</dbReference>
<dbReference type="UniPathway" id="UPA00544"/>
<dbReference type="GO" id="GO:0005524">
    <property type="term" value="F:ATP binding"/>
    <property type="evidence" value="ECO:0007669"/>
    <property type="project" value="UniProtKB-UniRule"/>
</dbReference>
<name>A0A5D3YJW6_9BACT</name>
<dbReference type="HAMAP" id="MF_01270">
    <property type="entry name" value="AnhMurNAc_kinase"/>
    <property type="match status" value="1"/>
</dbReference>
<dbReference type="InterPro" id="IPR005338">
    <property type="entry name" value="Anhydro_N_Ac-Mur_kinase"/>
</dbReference>
<protein>
    <recommendedName>
        <fullName evidence="1">Anhydro-N-acetylmuramic acid kinase</fullName>
        <ecNumber evidence="1">2.7.1.170</ecNumber>
    </recommendedName>
    <alternativeName>
        <fullName evidence="1">AnhMurNAc kinase</fullName>
    </alternativeName>
</protein>
<dbReference type="GO" id="GO:0016301">
    <property type="term" value="F:kinase activity"/>
    <property type="evidence" value="ECO:0007669"/>
    <property type="project" value="UniProtKB-KW"/>
</dbReference>
<dbReference type="OrthoDB" id="9763949at2"/>
<feature type="binding site" evidence="1">
    <location>
        <begin position="25"/>
        <end position="32"/>
    </location>
    <ligand>
        <name>ATP</name>
        <dbReference type="ChEBI" id="CHEBI:30616"/>
    </ligand>
</feature>
<dbReference type="GO" id="GO:0097175">
    <property type="term" value="P:1,6-anhydro-N-acetyl-beta-muramic acid catabolic process"/>
    <property type="evidence" value="ECO:0007669"/>
    <property type="project" value="UniProtKB-UniRule"/>
</dbReference>
<comment type="function">
    <text evidence="1">Catalyzes the specific phosphorylation of 1,6-anhydro-N-acetylmuramic acid (anhMurNAc) with the simultaneous cleavage of the 1,6-anhydro ring, generating MurNAc-6-P. Is required for the utilization of anhMurNAc either imported from the medium or derived from its own cell wall murein, and thus plays a role in cell wall recycling.</text>
</comment>
<dbReference type="EC" id="2.7.1.170" evidence="1"/>
<sequence>MNSSVQKLHHVAQKPSSKIIGLMSGTSLDGLDIALCEISGNGRETTVSLEEFITKSYDEHTKRYLQKIVSVPEVSLKNVCLQHSWLGDLHGELVLEVLDEWGVNPTEIDCIASHGQTIYHAPKLQHGQADMPNATLQIGDGDHIAQKTGIITLSDFRQKHTACGGQGAPMAALVDQILYAHNNEERILLNIGGIANFTYLPAPSNTHQKTATIDTGPGNTLIDTAVNKYFNKPFDTDGEIAQQGSVQSEALQALLTDPYFQQPLPKTTGPEQFNLSWINKKLDQKGIDNLAPKDLIATLTQLTIKTISESIQKVISKNSPPTLYISGGGLHNPVLMNGLAEQLPNCQIKNFASIGCNPDAKEAVVFAVLANETLSGDGFMIDPDSSEKITFGKISFPD</sequence>
<dbReference type="RefSeq" id="WP_148899100.1">
    <property type="nucleotide sequence ID" value="NZ_VNHY01000002.1"/>
</dbReference>
<dbReference type="UniPathway" id="UPA00343"/>
<evidence type="ECO:0000313" key="2">
    <source>
        <dbReference type="EMBL" id="TYP94073.1"/>
    </source>
</evidence>
<keyword evidence="1 2" id="KW-0418">Kinase</keyword>
<keyword evidence="1" id="KW-0119">Carbohydrate metabolism</keyword>
<dbReference type="GO" id="GO:0016773">
    <property type="term" value="F:phosphotransferase activity, alcohol group as acceptor"/>
    <property type="evidence" value="ECO:0007669"/>
    <property type="project" value="UniProtKB-UniRule"/>
</dbReference>
<dbReference type="GO" id="GO:0006040">
    <property type="term" value="P:amino sugar metabolic process"/>
    <property type="evidence" value="ECO:0007669"/>
    <property type="project" value="InterPro"/>
</dbReference>
<comment type="pathway">
    <text evidence="1">Cell wall biogenesis; peptidoglycan recycling.</text>
</comment>
<dbReference type="NCBIfam" id="NF007148">
    <property type="entry name" value="PRK09585.3-2"/>
    <property type="match status" value="1"/>
</dbReference>
<keyword evidence="3" id="KW-1185">Reference proteome</keyword>
<dbReference type="PANTHER" id="PTHR30605">
    <property type="entry name" value="ANHYDRO-N-ACETYLMURAMIC ACID KINASE"/>
    <property type="match status" value="1"/>
</dbReference>
<dbReference type="Pfam" id="PF03702">
    <property type="entry name" value="AnmK"/>
    <property type="match status" value="1"/>
</dbReference>
<reference evidence="2 3" key="1">
    <citation type="submission" date="2019-07" db="EMBL/GenBank/DDBJ databases">
        <title>Genomic Encyclopedia of Archaeal and Bacterial Type Strains, Phase II (KMG-II): from individual species to whole genera.</title>
        <authorList>
            <person name="Goeker M."/>
        </authorList>
    </citation>
    <scope>NUCLEOTIDE SEQUENCE [LARGE SCALE GENOMIC DNA]</scope>
    <source>
        <strain evidence="2 3">DSM 21935</strain>
    </source>
</reference>
<gene>
    <name evidence="1" type="primary">anmK</name>
    <name evidence="2" type="ORF">LX73_1797</name>
</gene>
<evidence type="ECO:0000256" key="1">
    <source>
        <dbReference type="HAMAP-Rule" id="MF_01270"/>
    </source>
</evidence>
<evidence type="ECO:0000313" key="3">
    <source>
        <dbReference type="Proteomes" id="UP000324595"/>
    </source>
</evidence>
<dbReference type="InterPro" id="IPR043129">
    <property type="entry name" value="ATPase_NBD"/>
</dbReference>
<keyword evidence="1" id="KW-0547">Nucleotide-binding</keyword>
<keyword evidence="1" id="KW-0808">Transferase</keyword>
<comment type="similarity">
    <text evidence="1">Belongs to the anhydro-N-acetylmuramic acid kinase family.</text>
</comment>
<keyword evidence="1" id="KW-0067">ATP-binding</keyword>
<dbReference type="Gene3D" id="3.30.420.40">
    <property type="match status" value="2"/>
</dbReference>
<dbReference type="GO" id="GO:0009254">
    <property type="term" value="P:peptidoglycan turnover"/>
    <property type="evidence" value="ECO:0007669"/>
    <property type="project" value="UniProtKB-UniRule"/>
</dbReference>
<dbReference type="CDD" id="cd24050">
    <property type="entry name" value="ASKHA_NBD_ANMK"/>
    <property type="match status" value="1"/>
</dbReference>
<comment type="caution">
    <text evidence="2">The sequence shown here is derived from an EMBL/GenBank/DDBJ whole genome shotgun (WGS) entry which is preliminary data.</text>
</comment>
<dbReference type="EMBL" id="VNHY01000002">
    <property type="protein sequence ID" value="TYP94073.1"/>
    <property type="molecule type" value="Genomic_DNA"/>
</dbReference>
<dbReference type="SUPFAM" id="SSF53067">
    <property type="entry name" value="Actin-like ATPase domain"/>
    <property type="match status" value="1"/>
</dbReference>
<dbReference type="PANTHER" id="PTHR30605:SF0">
    <property type="entry name" value="ANHYDRO-N-ACETYLMURAMIC ACID KINASE"/>
    <property type="match status" value="1"/>
</dbReference>
<proteinExistence type="inferred from homology"/>